<dbReference type="AlphaFoldDB" id="A0A3A8F628"/>
<dbReference type="OrthoDB" id="6695901at2"/>
<dbReference type="Pfam" id="PF19657">
    <property type="entry name" value="DUF6160"/>
    <property type="match status" value="1"/>
</dbReference>
<dbReference type="EMBL" id="RAXU01000001">
    <property type="protein sequence ID" value="RKG36193.1"/>
    <property type="molecule type" value="Genomic_DNA"/>
</dbReference>
<proteinExistence type="predicted"/>
<dbReference type="RefSeq" id="WP_120368666.1">
    <property type="nucleotide sequence ID" value="NZ_LXGN01000045.1"/>
</dbReference>
<gene>
    <name evidence="3" type="ORF">D7V21_00925</name>
</gene>
<keyword evidence="4" id="KW-1185">Reference proteome</keyword>
<evidence type="ECO:0000256" key="1">
    <source>
        <dbReference type="SAM" id="SignalP"/>
    </source>
</evidence>
<sequence length="229" mass="24601">MKKLSFILFASIFIAVYANAGLKEINSDDLSHITGQAGADISLNLSLNQTSDYQLDSSVCSDPIYCRLAVSFNNRYHDGSQDTYTNGVRTPSVTGKKQWLVFKGIQGTVNIQRLGLDGADLTYRNKANTVNVLKPAIQLSSSKTKPIQIRNLGFNAISIETDTVANEGSGNTPGYLAATTGTGYSNGKYTIAGFDNGKETGFTGLMMNGNLALNGKVMIFSCDSTHPRC</sequence>
<protein>
    <recommendedName>
        <fullName evidence="2">DUF6160 domain-containing protein</fullName>
    </recommendedName>
</protein>
<name>A0A3A8F628_9GAMM</name>
<keyword evidence="1" id="KW-0732">Signal</keyword>
<dbReference type="InterPro" id="IPR046158">
    <property type="entry name" value="DUF6160"/>
</dbReference>
<feature type="chain" id="PRO_5017472351" description="DUF6160 domain-containing protein" evidence="1">
    <location>
        <begin position="21"/>
        <end position="229"/>
    </location>
</feature>
<organism evidence="3 4">
    <name type="scientific">Acinetobacter guerrae</name>
    <dbReference type="NCBI Taxonomy" id="1843371"/>
    <lineage>
        <taxon>Bacteria</taxon>
        <taxon>Pseudomonadati</taxon>
        <taxon>Pseudomonadota</taxon>
        <taxon>Gammaproteobacteria</taxon>
        <taxon>Moraxellales</taxon>
        <taxon>Moraxellaceae</taxon>
        <taxon>Acinetobacter</taxon>
    </lineage>
</organism>
<feature type="domain" description="DUF6160" evidence="2">
    <location>
        <begin position="2"/>
        <end position="48"/>
    </location>
</feature>
<evidence type="ECO:0000313" key="3">
    <source>
        <dbReference type="EMBL" id="RKG36193.1"/>
    </source>
</evidence>
<dbReference type="Proteomes" id="UP000269001">
    <property type="component" value="Unassembled WGS sequence"/>
</dbReference>
<evidence type="ECO:0000313" key="4">
    <source>
        <dbReference type="Proteomes" id="UP000269001"/>
    </source>
</evidence>
<comment type="caution">
    <text evidence="3">The sequence shown here is derived from an EMBL/GenBank/DDBJ whole genome shotgun (WGS) entry which is preliminary data.</text>
</comment>
<feature type="signal peptide" evidence="1">
    <location>
        <begin position="1"/>
        <end position="20"/>
    </location>
</feature>
<reference evidence="3 4" key="1">
    <citation type="submission" date="2018-09" db="EMBL/GenBank/DDBJ databases">
        <title>The draft genome of Acinetobacter spp. strains.</title>
        <authorList>
            <person name="Qin J."/>
            <person name="Feng Y."/>
            <person name="Zong Z."/>
        </authorList>
    </citation>
    <scope>NUCLEOTIDE SEQUENCE [LARGE SCALE GENOMIC DNA]</scope>
    <source>
        <strain evidence="3 4">WCHAc060096</strain>
    </source>
</reference>
<accession>A0A3A8F628</accession>
<evidence type="ECO:0000259" key="2">
    <source>
        <dbReference type="Pfam" id="PF19657"/>
    </source>
</evidence>